<protein>
    <recommendedName>
        <fullName evidence="3">F-box domain-containing protein</fullName>
    </recommendedName>
</protein>
<gene>
    <name evidence="1" type="ORF">WG66_8408</name>
</gene>
<evidence type="ECO:0000313" key="2">
    <source>
        <dbReference type="Proteomes" id="UP000054988"/>
    </source>
</evidence>
<organism evidence="1 2">
    <name type="scientific">Moniliophthora roreri</name>
    <name type="common">Frosty pod rot fungus</name>
    <name type="synonym">Monilia roreri</name>
    <dbReference type="NCBI Taxonomy" id="221103"/>
    <lineage>
        <taxon>Eukaryota</taxon>
        <taxon>Fungi</taxon>
        <taxon>Dikarya</taxon>
        <taxon>Basidiomycota</taxon>
        <taxon>Agaricomycotina</taxon>
        <taxon>Agaricomycetes</taxon>
        <taxon>Agaricomycetidae</taxon>
        <taxon>Agaricales</taxon>
        <taxon>Marasmiineae</taxon>
        <taxon>Marasmiaceae</taxon>
        <taxon>Moniliophthora</taxon>
    </lineage>
</organism>
<comment type="caution">
    <text evidence="1">The sequence shown here is derived from an EMBL/GenBank/DDBJ whole genome shotgun (WGS) entry which is preliminary data.</text>
</comment>
<name>A0A0W0FRQ6_MONRR</name>
<sequence>MSTALRVECDPANAHLCTSCRREAPAGDELDSIRTVYCQIITKILQTNESPSLDEIDPMRRCLSASLVEVQSDRAGEGVSGAFEVEKEDDCPRRSSYTYFPFALILPHSLNTTFRDSLDTSCIQWVLSHVCAQWRLIAIDLSSLLWSQIHVNIDSDEKFGGRAMLLSLHIRRAVSAPLSLYVMDTEKEWPGYRTTVTPGPLLGTLFQHADRWESLMLSMNIGRAHALFSGVKPPMPALRILRIINHSTMILPLRDVFRNTPTLVDVTLVNCLPMHFIGMRFDLFTTLGVSFWGCYSPSLMC</sequence>
<proteinExistence type="predicted"/>
<dbReference type="AlphaFoldDB" id="A0A0W0FRQ6"/>
<dbReference type="EMBL" id="LATX01001713">
    <property type="protein sequence ID" value="KTB39011.1"/>
    <property type="molecule type" value="Genomic_DNA"/>
</dbReference>
<evidence type="ECO:0000313" key="1">
    <source>
        <dbReference type="EMBL" id="KTB39011.1"/>
    </source>
</evidence>
<dbReference type="Proteomes" id="UP000054988">
    <property type="component" value="Unassembled WGS sequence"/>
</dbReference>
<accession>A0A0W0FRQ6</accession>
<reference evidence="1 2" key="1">
    <citation type="submission" date="2015-12" db="EMBL/GenBank/DDBJ databases">
        <title>Draft genome sequence of Moniliophthora roreri, the causal agent of frosty pod rot of cacao.</title>
        <authorList>
            <person name="Aime M.C."/>
            <person name="Diaz-Valderrama J.R."/>
            <person name="Kijpornyongpan T."/>
            <person name="Phillips-Mora W."/>
        </authorList>
    </citation>
    <scope>NUCLEOTIDE SEQUENCE [LARGE SCALE GENOMIC DNA]</scope>
    <source>
        <strain evidence="1 2">MCA 2952</strain>
    </source>
</reference>
<evidence type="ECO:0008006" key="3">
    <source>
        <dbReference type="Google" id="ProtNLM"/>
    </source>
</evidence>